<evidence type="ECO:0000313" key="4">
    <source>
        <dbReference type="Proteomes" id="UP000464495"/>
    </source>
</evidence>
<proteinExistence type="predicted"/>
<dbReference type="AlphaFoldDB" id="A0A6P1T2K4"/>
<dbReference type="KEGG" id="amaq:GO499_12975"/>
<organism evidence="3 4">
    <name type="scientific">Algicella marina</name>
    <dbReference type="NCBI Taxonomy" id="2683284"/>
    <lineage>
        <taxon>Bacteria</taxon>
        <taxon>Pseudomonadati</taxon>
        <taxon>Pseudomonadota</taxon>
        <taxon>Alphaproteobacteria</taxon>
        <taxon>Rhodobacterales</taxon>
        <taxon>Paracoccaceae</taxon>
        <taxon>Algicella</taxon>
    </lineage>
</organism>
<dbReference type="SUPFAM" id="SSF51971">
    <property type="entry name" value="Nucleotide-binding domain"/>
    <property type="match status" value="1"/>
</dbReference>
<dbReference type="Proteomes" id="UP000464495">
    <property type="component" value="Chromosome"/>
</dbReference>
<dbReference type="GO" id="GO:0016491">
    <property type="term" value="F:oxidoreductase activity"/>
    <property type="evidence" value="ECO:0007669"/>
    <property type="project" value="UniProtKB-KW"/>
</dbReference>
<protein>
    <submittedName>
        <fullName evidence="3">FAD-dependent oxidoreductase</fullName>
    </submittedName>
</protein>
<evidence type="ECO:0000313" key="3">
    <source>
        <dbReference type="EMBL" id="QHQ36020.1"/>
    </source>
</evidence>
<dbReference type="SUPFAM" id="SSF54373">
    <property type="entry name" value="FAD-linked reductases, C-terminal domain"/>
    <property type="match status" value="1"/>
</dbReference>
<sequence length="325" mass="35144">MSRAIHIAGAGLSGLACGYELARHGRKVVIHERTDAPGAGSVARFAGGMLAPWCERESAEDAVVKLGTRAADWWADITTVTRRGTLVLAAPRDQTELRRFARRTRMHRSLTGEEIAELEPDLAGRFAQGLFFAEEAHLDPRRALSDLADALMGLGGEIVFGSEAPTDVDINCTALASGLPGLRPVRGEMAILDCPGVNITRVVRLLHPRIPLYMVPRGKGIYMIGATMIESGSTRPATLRSLSEMFSAAFTIHPGLAEAAVIETGAGLRPAFSDNLPRIVRQGRTLHLNGLYRHGFLLAPAMAARMADNFLSEKNHEDHGERRTA</sequence>
<dbReference type="PANTHER" id="PTHR13847:SF289">
    <property type="entry name" value="GLYCINE OXIDASE"/>
    <property type="match status" value="1"/>
</dbReference>
<reference evidence="3 4" key="1">
    <citation type="submission" date="2019-12" db="EMBL/GenBank/DDBJ databases">
        <title>Complete genome sequence of Algicella marina strain 9Alg 56(T) isolated from the red alga Tichocarpus crinitus.</title>
        <authorList>
            <person name="Kim S.-G."/>
            <person name="Nedashkovskaya O.I."/>
        </authorList>
    </citation>
    <scope>NUCLEOTIDE SEQUENCE [LARGE SCALE GENOMIC DNA]</scope>
    <source>
        <strain evidence="3 4">9Alg 56</strain>
    </source>
</reference>
<dbReference type="GO" id="GO:0005737">
    <property type="term" value="C:cytoplasm"/>
    <property type="evidence" value="ECO:0007669"/>
    <property type="project" value="TreeGrafter"/>
</dbReference>
<accession>A0A6P1T2K4</accession>
<dbReference type="PANTHER" id="PTHR13847">
    <property type="entry name" value="SARCOSINE DEHYDROGENASE-RELATED"/>
    <property type="match status" value="1"/>
</dbReference>
<dbReference type="InterPro" id="IPR006076">
    <property type="entry name" value="FAD-dep_OxRdtase"/>
</dbReference>
<evidence type="ECO:0000259" key="2">
    <source>
        <dbReference type="Pfam" id="PF01266"/>
    </source>
</evidence>
<name>A0A6P1T2K4_9RHOB</name>
<dbReference type="Gene3D" id="3.30.9.10">
    <property type="entry name" value="D-Amino Acid Oxidase, subunit A, domain 2"/>
    <property type="match status" value="2"/>
</dbReference>
<dbReference type="EMBL" id="CP046620">
    <property type="protein sequence ID" value="QHQ36020.1"/>
    <property type="molecule type" value="Genomic_DNA"/>
</dbReference>
<keyword evidence="1" id="KW-0560">Oxidoreductase</keyword>
<dbReference type="PROSITE" id="PS51257">
    <property type="entry name" value="PROKAR_LIPOPROTEIN"/>
    <property type="match status" value="1"/>
</dbReference>
<dbReference type="Gene3D" id="3.50.50.60">
    <property type="entry name" value="FAD/NAD(P)-binding domain"/>
    <property type="match status" value="2"/>
</dbReference>
<evidence type="ECO:0000256" key="1">
    <source>
        <dbReference type="ARBA" id="ARBA00023002"/>
    </source>
</evidence>
<dbReference type="InterPro" id="IPR036188">
    <property type="entry name" value="FAD/NAD-bd_sf"/>
</dbReference>
<dbReference type="Pfam" id="PF01266">
    <property type="entry name" value="DAO"/>
    <property type="match status" value="1"/>
</dbReference>
<gene>
    <name evidence="3" type="ORF">GO499_12975</name>
</gene>
<feature type="domain" description="FAD dependent oxidoreductase" evidence="2">
    <location>
        <begin position="7"/>
        <end position="308"/>
    </location>
</feature>
<dbReference type="RefSeq" id="WP_161862576.1">
    <property type="nucleotide sequence ID" value="NZ_CP046620.1"/>
</dbReference>
<keyword evidence="4" id="KW-1185">Reference proteome</keyword>